<keyword evidence="12" id="KW-1185">Reference proteome</keyword>
<comment type="catalytic activity">
    <reaction evidence="1">
        <text>ATP + protein L-histidine = ADP + protein N-phospho-L-histidine.</text>
        <dbReference type="EC" id="2.7.13.3"/>
    </reaction>
</comment>
<comment type="caution">
    <text evidence="11">The sequence shown here is derived from an EMBL/GenBank/DDBJ whole genome shotgun (WGS) entry which is preliminary data.</text>
</comment>
<accession>A0ABQ2M202</accession>
<evidence type="ECO:0000256" key="5">
    <source>
        <dbReference type="ARBA" id="ARBA00022741"/>
    </source>
</evidence>
<evidence type="ECO:0000256" key="3">
    <source>
        <dbReference type="ARBA" id="ARBA00022553"/>
    </source>
</evidence>
<feature type="region of interest" description="Disordered" evidence="9">
    <location>
        <begin position="348"/>
        <end position="368"/>
    </location>
</feature>
<proteinExistence type="predicted"/>
<feature type="region of interest" description="Disordered" evidence="9">
    <location>
        <begin position="401"/>
        <end position="428"/>
    </location>
</feature>
<keyword evidence="3" id="KW-0597">Phosphoprotein</keyword>
<evidence type="ECO:0000259" key="10">
    <source>
        <dbReference type="SMART" id="SM00387"/>
    </source>
</evidence>
<keyword evidence="6" id="KW-0418">Kinase</keyword>
<gene>
    <name evidence="11" type="ORF">GCM10012286_35580</name>
</gene>
<dbReference type="InterPro" id="IPR003594">
    <property type="entry name" value="HATPase_dom"/>
</dbReference>
<keyword evidence="5" id="KW-0547">Nucleotide-binding</keyword>
<dbReference type="InterPro" id="IPR050482">
    <property type="entry name" value="Sensor_HK_TwoCompSys"/>
</dbReference>
<keyword evidence="8" id="KW-0902">Two-component regulatory system</keyword>
<organism evidence="11 12">
    <name type="scientific">Streptomyces lasiicapitis</name>
    <dbReference type="NCBI Taxonomy" id="1923961"/>
    <lineage>
        <taxon>Bacteria</taxon>
        <taxon>Bacillati</taxon>
        <taxon>Actinomycetota</taxon>
        <taxon>Actinomycetes</taxon>
        <taxon>Kitasatosporales</taxon>
        <taxon>Streptomycetaceae</taxon>
        <taxon>Streptomyces</taxon>
    </lineage>
</organism>
<dbReference type="Pfam" id="PF07730">
    <property type="entry name" value="HisKA_3"/>
    <property type="match status" value="1"/>
</dbReference>
<dbReference type="CDD" id="cd16917">
    <property type="entry name" value="HATPase_UhpB-NarQ-NarX-like"/>
    <property type="match status" value="1"/>
</dbReference>
<keyword evidence="7" id="KW-0067">ATP-binding</keyword>
<evidence type="ECO:0000256" key="2">
    <source>
        <dbReference type="ARBA" id="ARBA00012438"/>
    </source>
</evidence>
<evidence type="ECO:0000256" key="1">
    <source>
        <dbReference type="ARBA" id="ARBA00000085"/>
    </source>
</evidence>
<dbReference type="SMART" id="SM00387">
    <property type="entry name" value="HATPase_c"/>
    <property type="match status" value="1"/>
</dbReference>
<name>A0ABQ2M202_9ACTN</name>
<evidence type="ECO:0000313" key="12">
    <source>
        <dbReference type="Proteomes" id="UP000656881"/>
    </source>
</evidence>
<dbReference type="EC" id="2.7.13.3" evidence="2"/>
<dbReference type="InterPro" id="IPR011712">
    <property type="entry name" value="Sig_transdc_His_kin_sub3_dim/P"/>
</dbReference>
<dbReference type="EMBL" id="BMNG01000007">
    <property type="protein sequence ID" value="GGO45909.1"/>
    <property type="molecule type" value="Genomic_DNA"/>
</dbReference>
<dbReference type="PANTHER" id="PTHR24421:SF10">
    <property type="entry name" value="NITRATE_NITRITE SENSOR PROTEIN NARQ"/>
    <property type="match status" value="1"/>
</dbReference>
<evidence type="ECO:0000313" key="11">
    <source>
        <dbReference type="EMBL" id="GGO45909.1"/>
    </source>
</evidence>
<evidence type="ECO:0000256" key="6">
    <source>
        <dbReference type="ARBA" id="ARBA00022777"/>
    </source>
</evidence>
<evidence type="ECO:0000256" key="4">
    <source>
        <dbReference type="ARBA" id="ARBA00022679"/>
    </source>
</evidence>
<evidence type="ECO:0000256" key="7">
    <source>
        <dbReference type="ARBA" id="ARBA00022840"/>
    </source>
</evidence>
<dbReference type="Gene3D" id="1.20.5.1930">
    <property type="match status" value="1"/>
</dbReference>
<keyword evidence="4" id="KW-0808">Transferase</keyword>
<feature type="domain" description="Histidine kinase/HSP90-like ATPase" evidence="10">
    <location>
        <begin position="305"/>
        <end position="401"/>
    </location>
</feature>
<dbReference type="SUPFAM" id="SSF55874">
    <property type="entry name" value="ATPase domain of HSP90 chaperone/DNA topoisomerase II/histidine kinase"/>
    <property type="match status" value="1"/>
</dbReference>
<reference evidence="12" key="1">
    <citation type="journal article" date="2019" name="Int. J. Syst. Evol. Microbiol.">
        <title>The Global Catalogue of Microorganisms (GCM) 10K type strain sequencing project: providing services to taxonomists for standard genome sequencing and annotation.</title>
        <authorList>
            <consortium name="The Broad Institute Genomics Platform"/>
            <consortium name="The Broad Institute Genome Sequencing Center for Infectious Disease"/>
            <person name="Wu L."/>
            <person name="Ma J."/>
        </authorList>
    </citation>
    <scope>NUCLEOTIDE SEQUENCE [LARGE SCALE GENOMIC DNA]</scope>
    <source>
        <strain evidence="12">CGMCC 4.7349</strain>
    </source>
</reference>
<dbReference type="Gene3D" id="3.30.565.10">
    <property type="entry name" value="Histidine kinase-like ATPase, C-terminal domain"/>
    <property type="match status" value="1"/>
</dbReference>
<protein>
    <recommendedName>
        <fullName evidence="2">histidine kinase</fullName>
        <ecNumber evidence="2">2.7.13.3</ecNumber>
    </recommendedName>
</protein>
<sequence length="428" mass="43638">MEPVFDEKYAAVRVWVIAGALLGDLLLVQRPSGAADWGFAAAGLVLCAAGTRWLFGAALALPVLVVAAHASGADPVAALKVLAALTLFELSVRTPGRRPVVAAGALACAVLANRITDLPAELPSVLYKMGVVAGVPLLFGAYVRGVREAARRAHERVTLEEARAEQRLLAARAAERAAVARELHDLVAHHVSSMVLRVGVARHVLPGAGTGAGADAGTGTDGAADPRMTAVLDDLHASGSAALADLRRLVAVLRDPDSVDPDASPLLSPGALATALASVVEQSARSGLTVGAEVDERELERIDTARGLAVLRLVQEGLANAARHAGAGAHAELSVRVAGDGAVRVTVDDDGAGRPPRDPVPGPSGHGLIGMRERVQLLGGRLEAGPAGRGWHLSAELPAAPGMASDVPSHSAPGMASPASADMREALL</sequence>
<dbReference type="PANTHER" id="PTHR24421">
    <property type="entry name" value="NITRATE/NITRITE SENSOR PROTEIN NARX-RELATED"/>
    <property type="match status" value="1"/>
</dbReference>
<evidence type="ECO:0000256" key="8">
    <source>
        <dbReference type="ARBA" id="ARBA00023012"/>
    </source>
</evidence>
<dbReference type="Proteomes" id="UP000656881">
    <property type="component" value="Unassembled WGS sequence"/>
</dbReference>
<evidence type="ECO:0000256" key="9">
    <source>
        <dbReference type="SAM" id="MobiDB-lite"/>
    </source>
</evidence>
<dbReference type="Pfam" id="PF02518">
    <property type="entry name" value="HATPase_c"/>
    <property type="match status" value="1"/>
</dbReference>
<dbReference type="InterPro" id="IPR036890">
    <property type="entry name" value="HATPase_C_sf"/>
</dbReference>